<dbReference type="Proteomes" id="UP000288805">
    <property type="component" value="Unassembled WGS sequence"/>
</dbReference>
<proteinExistence type="predicted"/>
<evidence type="ECO:0000313" key="1">
    <source>
        <dbReference type="EMBL" id="RVW80290.1"/>
    </source>
</evidence>
<dbReference type="EMBL" id="QGNW01000267">
    <property type="protein sequence ID" value="RVW80290.1"/>
    <property type="molecule type" value="Genomic_DNA"/>
</dbReference>
<reference evidence="1 2" key="1">
    <citation type="journal article" date="2018" name="PLoS Genet.">
        <title>Population sequencing reveals clonal diversity and ancestral inbreeding in the grapevine cultivar Chardonnay.</title>
        <authorList>
            <person name="Roach M.J."/>
            <person name="Johnson D.L."/>
            <person name="Bohlmann J."/>
            <person name="van Vuuren H.J."/>
            <person name="Jones S.J."/>
            <person name="Pretorius I.S."/>
            <person name="Schmidt S.A."/>
            <person name="Borneman A.R."/>
        </authorList>
    </citation>
    <scope>NUCLEOTIDE SEQUENCE [LARGE SCALE GENOMIC DNA]</scope>
    <source>
        <strain evidence="2">cv. Chardonnay</strain>
        <tissue evidence="1">Leaf</tissue>
    </source>
</reference>
<accession>A0A438H6V4</accession>
<gene>
    <name evidence="1" type="ORF">CK203_039258</name>
</gene>
<dbReference type="AlphaFoldDB" id="A0A438H6V4"/>
<name>A0A438H6V4_VITVI</name>
<protein>
    <submittedName>
        <fullName evidence="1">Uncharacterized protein</fullName>
    </submittedName>
</protein>
<sequence length="120" mass="13662">MNSILKTSDHRMSGMVVDGIGGVGKGNNWMVAWNELARESMKMGKRSSLTVEESKARRLAMLEFSKWDEAMWKQKLREIWLKEGDKRRGVEGFPKSPNEDWRPNINGMAFEVLGSDDLGT</sequence>
<organism evidence="1 2">
    <name type="scientific">Vitis vinifera</name>
    <name type="common">Grape</name>
    <dbReference type="NCBI Taxonomy" id="29760"/>
    <lineage>
        <taxon>Eukaryota</taxon>
        <taxon>Viridiplantae</taxon>
        <taxon>Streptophyta</taxon>
        <taxon>Embryophyta</taxon>
        <taxon>Tracheophyta</taxon>
        <taxon>Spermatophyta</taxon>
        <taxon>Magnoliopsida</taxon>
        <taxon>eudicotyledons</taxon>
        <taxon>Gunneridae</taxon>
        <taxon>Pentapetalae</taxon>
        <taxon>rosids</taxon>
        <taxon>Vitales</taxon>
        <taxon>Vitaceae</taxon>
        <taxon>Viteae</taxon>
        <taxon>Vitis</taxon>
    </lineage>
</organism>
<comment type="caution">
    <text evidence="1">The sequence shown here is derived from an EMBL/GenBank/DDBJ whole genome shotgun (WGS) entry which is preliminary data.</text>
</comment>
<evidence type="ECO:0000313" key="2">
    <source>
        <dbReference type="Proteomes" id="UP000288805"/>
    </source>
</evidence>